<dbReference type="EMBL" id="RCBY01000441">
    <property type="protein sequence ID" value="RQH19458.1"/>
    <property type="molecule type" value="Genomic_DNA"/>
</dbReference>
<dbReference type="Proteomes" id="UP000269154">
    <property type="component" value="Unassembled WGS sequence"/>
</dbReference>
<proteinExistence type="predicted"/>
<keyword evidence="3 6" id="KW-0812">Transmembrane</keyword>
<keyword evidence="4 6" id="KW-1133">Transmembrane helix</keyword>
<gene>
    <name evidence="7" type="ORF">D5R40_32450</name>
</gene>
<evidence type="ECO:0000256" key="4">
    <source>
        <dbReference type="ARBA" id="ARBA00022989"/>
    </source>
</evidence>
<evidence type="ECO:0000313" key="8">
    <source>
        <dbReference type="Proteomes" id="UP000269154"/>
    </source>
</evidence>
<evidence type="ECO:0000256" key="1">
    <source>
        <dbReference type="ARBA" id="ARBA00004651"/>
    </source>
</evidence>
<feature type="transmembrane region" description="Helical" evidence="6">
    <location>
        <begin position="12"/>
        <end position="32"/>
    </location>
</feature>
<evidence type="ECO:0000256" key="5">
    <source>
        <dbReference type="ARBA" id="ARBA00023136"/>
    </source>
</evidence>
<feature type="transmembrane region" description="Helical" evidence="6">
    <location>
        <begin position="130"/>
        <end position="149"/>
    </location>
</feature>
<comment type="subcellular location">
    <subcellularLocation>
        <location evidence="1">Cell membrane</location>
        <topology evidence="1">Multi-pass membrane protein</topology>
    </subcellularLocation>
</comment>
<comment type="caution">
    <text evidence="7">The sequence shown here is derived from an EMBL/GenBank/DDBJ whole genome shotgun (WGS) entry which is preliminary data.</text>
</comment>
<feature type="transmembrane region" description="Helical" evidence="6">
    <location>
        <begin position="52"/>
        <end position="75"/>
    </location>
</feature>
<reference evidence="7 8" key="1">
    <citation type="journal article" date="2018" name="ACS Chem. Biol.">
        <title>Ketoreductase domain dysfunction expands chemodiversity: malyngamide biosynthesis in the cyanobacterium Okeania hirsuta.</title>
        <authorList>
            <person name="Moss N.A."/>
            <person name="Leao T."/>
            <person name="Rankin M."/>
            <person name="McCullough T.M."/>
            <person name="Qu P."/>
            <person name="Korobeynikov A."/>
            <person name="Smith J.L."/>
            <person name="Gerwick L."/>
            <person name="Gerwick W.H."/>
        </authorList>
    </citation>
    <scope>NUCLEOTIDE SEQUENCE [LARGE SCALE GENOMIC DNA]</scope>
    <source>
        <strain evidence="7 8">PAB10Feb10-1</strain>
    </source>
</reference>
<keyword evidence="5 6" id="KW-0472">Membrane</keyword>
<feature type="transmembrane region" description="Helical" evidence="6">
    <location>
        <begin position="96"/>
        <end position="118"/>
    </location>
</feature>
<feature type="non-terminal residue" evidence="7">
    <location>
        <position position="1"/>
    </location>
</feature>
<accession>A0A3N6NTD2</accession>
<dbReference type="PANTHER" id="PTHR30250">
    <property type="entry name" value="PST FAMILY PREDICTED COLANIC ACID TRANSPORTER"/>
    <property type="match status" value="1"/>
</dbReference>
<evidence type="ECO:0000256" key="2">
    <source>
        <dbReference type="ARBA" id="ARBA00022475"/>
    </source>
</evidence>
<keyword evidence="2" id="KW-1003">Cell membrane</keyword>
<dbReference type="AlphaFoldDB" id="A0A3N6NTD2"/>
<protein>
    <submittedName>
        <fullName evidence="7">Polysaccharide biosynthesis protein</fullName>
    </submittedName>
</protein>
<evidence type="ECO:0000256" key="3">
    <source>
        <dbReference type="ARBA" id="ARBA00022692"/>
    </source>
</evidence>
<organism evidence="7 8">
    <name type="scientific">Okeania hirsuta</name>
    <dbReference type="NCBI Taxonomy" id="1458930"/>
    <lineage>
        <taxon>Bacteria</taxon>
        <taxon>Bacillati</taxon>
        <taxon>Cyanobacteriota</taxon>
        <taxon>Cyanophyceae</taxon>
        <taxon>Oscillatoriophycideae</taxon>
        <taxon>Oscillatoriales</taxon>
        <taxon>Microcoleaceae</taxon>
        <taxon>Okeania</taxon>
    </lineage>
</organism>
<keyword evidence="8" id="KW-1185">Reference proteome</keyword>
<name>A0A3N6NTD2_9CYAN</name>
<evidence type="ECO:0000256" key="6">
    <source>
        <dbReference type="SAM" id="Phobius"/>
    </source>
</evidence>
<dbReference type="PANTHER" id="PTHR30250:SF11">
    <property type="entry name" value="O-ANTIGEN TRANSPORTER-RELATED"/>
    <property type="match status" value="1"/>
</dbReference>
<dbReference type="RefSeq" id="WP_205127792.1">
    <property type="nucleotide sequence ID" value="NZ_CAWOLW010000381.1"/>
</dbReference>
<dbReference type="GO" id="GO:0005886">
    <property type="term" value="C:plasma membrane"/>
    <property type="evidence" value="ECO:0007669"/>
    <property type="project" value="UniProtKB-SubCell"/>
</dbReference>
<dbReference type="InterPro" id="IPR050833">
    <property type="entry name" value="Poly_Biosynth_Transport"/>
</dbReference>
<sequence length="164" mass="18492">RGGFDWGLWKTMFRYAVPLVVVGIAGMINQLSDRYFLKEWLPGSYEENMDQLGIYVACIKIAVLMNLFTQGFKFAAEPFFFRNASRSDATKIYAEVGQAFTLVGSVAFLGLMLLYRIAKYIVASTYHGGLAVVPVLLIAYLIVGLYYNFAIWYKLKDKTHIGLG</sequence>
<evidence type="ECO:0000313" key="7">
    <source>
        <dbReference type="EMBL" id="RQH19458.1"/>
    </source>
</evidence>